<protein>
    <recommendedName>
        <fullName evidence="8">1,4-dihydroxy-2-naphthoate prenyltransferase</fullName>
    </recommendedName>
</protein>
<keyword evidence="2 5" id="KW-0812">Transmembrane</keyword>
<gene>
    <name evidence="6" type="ORF">brsh051_15210</name>
</gene>
<dbReference type="Gene3D" id="1.10.357.140">
    <property type="entry name" value="UbiA prenyltransferase"/>
    <property type="match status" value="1"/>
</dbReference>
<feature type="transmembrane region" description="Helical" evidence="5">
    <location>
        <begin position="82"/>
        <end position="107"/>
    </location>
</feature>
<dbReference type="InterPro" id="IPR044878">
    <property type="entry name" value="UbiA_sf"/>
</dbReference>
<comment type="subcellular location">
    <subcellularLocation>
        <location evidence="1">Membrane</location>
        <topology evidence="1">Multi-pass membrane protein</topology>
    </subcellularLocation>
</comment>
<feature type="transmembrane region" description="Helical" evidence="5">
    <location>
        <begin position="197"/>
        <end position="215"/>
    </location>
</feature>
<dbReference type="AlphaFoldDB" id="A0AAN0KBU1"/>
<evidence type="ECO:0000256" key="5">
    <source>
        <dbReference type="SAM" id="Phobius"/>
    </source>
</evidence>
<feature type="transmembrane region" description="Helical" evidence="5">
    <location>
        <begin position="34"/>
        <end position="54"/>
    </location>
</feature>
<sequence>MRMLAGLARTAHLGPCLAITVLTVLVGVASGVDAWTLLGVGIVVLLGQLSIGWSNDVIDADRDRAAQRTDKPIAAGEVAPRLVWTAALVSLTVALVSSLLLGIWFAVAHAVTVAAGWAYNLWLKRSWASGIAFVVSFGLLPSLARLAGDTPRLATVGETLAAATIGFSVHLANTLPDLDDDVRAGVRGLPHLLGRRGTAAIGFITLIAGAVVLTVEIGHPVALVGLALVIVIGVWGLVASLHRATRLVFRLVVAAALLLAVELVVVSALR</sequence>
<proteinExistence type="predicted"/>
<keyword evidence="3 5" id="KW-1133">Transmembrane helix</keyword>
<dbReference type="KEGG" id="broo:brsh051_15210"/>
<evidence type="ECO:0000256" key="1">
    <source>
        <dbReference type="ARBA" id="ARBA00004141"/>
    </source>
</evidence>
<keyword evidence="7" id="KW-1185">Reference proteome</keyword>
<organism evidence="6 7">
    <name type="scientific">Brooklawnia propionicigenes</name>
    <dbReference type="NCBI Taxonomy" id="3041175"/>
    <lineage>
        <taxon>Bacteria</taxon>
        <taxon>Bacillati</taxon>
        <taxon>Actinomycetota</taxon>
        <taxon>Actinomycetes</taxon>
        <taxon>Propionibacteriales</taxon>
        <taxon>Propionibacteriaceae</taxon>
        <taxon>Brooklawnia</taxon>
    </lineage>
</organism>
<evidence type="ECO:0008006" key="8">
    <source>
        <dbReference type="Google" id="ProtNLM"/>
    </source>
</evidence>
<accession>A0AAN0KBU1</accession>
<evidence type="ECO:0000256" key="4">
    <source>
        <dbReference type="ARBA" id="ARBA00023136"/>
    </source>
</evidence>
<dbReference type="GO" id="GO:0016765">
    <property type="term" value="F:transferase activity, transferring alkyl or aryl (other than methyl) groups"/>
    <property type="evidence" value="ECO:0007669"/>
    <property type="project" value="InterPro"/>
</dbReference>
<evidence type="ECO:0000313" key="6">
    <source>
        <dbReference type="EMBL" id="BEH02240.1"/>
    </source>
</evidence>
<evidence type="ECO:0000256" key="3">
    <source>
        <dbReference type="ARBA" id="ARBA00022989"/>
    </source>
</evidence>
<dbReference type="EMBL" id="AP028056">
    <property type="protein sequence ID" value="BEH02240.1"/>
    <property type="molecule type" value="Genomic_DNA"/>
</dbReference>
<dbReference type="Pfam" id="PF01040">
    <property type="entry name" value="UbiA"/>
    <property type="match status" value="1"/>
</dbReference>
<feature type="transmembrane region" description="Helical" evidence="5">
    <location>
        <begin position="248"/>
        <end position="269"/>
    </location>
</feature>
<evidence type="ECO:0000256" key="2">
    <source>
        <dbReference type="ARBA" id="ARBA00022692"/>
    </source>
</evidence>
<dbReference type="Proteomes" id="UP001431656">
    <property type="component" value="Chromosome"/>
</dbReference>
<keyword evidence="4 5" id="KW-0472">Membrane</keyword>
<dbReference type="InterPro" id="IPR000537">
    <property type="entry name" value="UbiA_prenyltransferase"/>
</dbReference>
<name>A0AAN0KBU1_9ACTN</name>
<reference evidence="6" key="1">
    <citation type="journal article" date="2024" name="Int. J. Syst. Evol. Microbiol.">
        <title>Brooklawnia propionicigenes sp. nov., a facultatively anaerobic, propionate-producing bacterium isolated from a methanogenic reactor treating waste from cattle farms.</title>
        <authorList>
            <person name="Akita Y."/>
            <person name="Ueki A."/>
            <person name="Tonouchi A."/>
            <person name="Sugawara Y."/>
            <person name="Honma S."/>
            <person name="Kaku N."/>
            <person name="Ueki K."/>
        </authorList>
    </citation>
    <scope>NUCLEOTIDE SEQUENCE</scope>
    <source>
        <strain evidence="6">SH051</strain>
    </source>
</reference>
<dbReference type="GO" id="GO:0016020">
    <property type="term" value="C:membrane"/>
    <property type="evidence" value="ECO:0007669"/>
    <property type="project" value="UniProtKB-SubCell"/>
</dbReference>
<feature type="transmembrane region" description="Helical" evidence="5">
    <location>
        <begin position="221"/>
        <end position="241"/>
    </location>
</feature>
<evidence type="ECO:0000313" key="7">
    <source>
        <dbReference type="Proteomes" id="UP001431656"/>
    </source>
</evidence>